<organism evidence="5 6">
    <name type="scientific">Paenibacillus sambharensis</name>
    <dbReference type="NCBI Taxonomy" id="1803190"/>
    <lineage>
        <taxon>Bacteria</taxon>
        <taxon>Bacillati</taxon>
        <taxon>Bacillota</taxon>
        <taxon>Bacilli</taxon>
        <taxon>Bacillales</taxon>
        <taxon>Paenibacillaceae</taxon>
        <taxon>Paenibacillus</taxon>
    </lineage>
</organism>
<dbReference type="PROSITE" id="PS51257">
    <property type="entry name" value="PROKAR_LIPOPROTEIN"/>
    <property type="match status" value="1"/>
</dbReference>
<dbReference type="InterPro" id="IPR006059">
    <property type="entry name" value="SBP"/>
</dbReference>
<keyword evidence="3" id="KW-0813">Transport</keyword>
<gene>
    <name evidence="5" type="ORF">DNH61_24605</name>
</gene>
<dbReference type="PANTHER" id="PTHR43649">
    <property type="entry name" value="ARABINOSE-BINDING PROTEIN-RELATED"/>
    <property type="match status" value="1"/>
</dbReference>
<evidence type="ECO:0008006" key="7">
    <source>
        <dbReference type="Google" id="ProtNLM"/>
    </source>
</evidence>
<evidence type="ECO:0000313" key="6">
    <source>
        <dbReference type="Proteomes" id="UP000249522"/>
    </source>
</evidence>
<evidence type="ECO:0000313" key="5">
    <source>
        <dbReference type="EMBL" id="PZD93229.1"/>
    </source>
</evidence>
<protein>
    <recommendedName>
        <fullName evidence="7">Extracellular solute-binding protein</fullName>
    </recommendedName>
</protein>
<sequence>MRTALIMIVFMLAVAGCRSPEPDEPVTITVNYPSIQQFNKMYGYAFETKFPHIQVKVVQDLELDAAKAGTTDLVYMNGTEAYKRAAQDGKLRAISYLDNGSELAEGLSPVVTALLGAAVPDGQLYGLAPTFHSAALYFNKTLFDEYRVPYPVNGMSWQDVFALASQFPAETTEGERLYGLQMNYYRDVTLNFIIQAGEAQQLSYMDPKTYKVTMNTDSWRKIWSYAVEAFRTGAVYDKGEDMDSMQAPAFFTQDAAMTVGSHNVAYSMEPFSRQSGEEVMDWGMVTVPADPADPVYSTSYAVYDIFGVSVAAEHPKEAAELLKFIVSDPVNSRLVARNQPNYGLPAITDYIIPVGEHDLSPLYALKPAPHHVDPYLVIEPEILDAFKTAAQAVLDKAIAGELTIEEAVAEAERSGQAAVDEARLKLGLGL</sequence>
<dbReference type="EMBL" id="QKRB01000058">
    <property type="protein sequence ID" value="PZD93229.1"/>
    <property type="molecule type" value="Genomic_DNA"/>
</dbReference>
<reference evidence="5 6" key="1">
    <citation type="submission" date="2018-06" db="EMBL/GenBank/DDBJ databases">
        <title>Paenibacillus imtechensis sp. nov.</title>
        <authorList>
            <person name="Pinnaka A.K."/>
            <person name="Singh H."/>
            <person name="Kaur M."/>
        </authorList>
    </citation>
    <scope>NUCLEOTIDE SEQUENCE [LARGE SCALE GENOMIC DNA]</scope>
    <source>
        <strain evidence="5 6">SMB1</strain>
    </source>
</reference>
<dbReference type="Pfam" id="PF01547">
    <property type="entry name" value="SBP_bac_1"/>
    <property type="match status" value="1"/>
</dbReference>
<dbReference type="InterPro" id="IPR050490">
    <property type="entry name" value="Bact_solute-bd_prot1"/>
</dbReference>
<name>A0A2W1L305_9BACL</name>
<dbReference type="OrthoDB" id="2676990at2"/>
<proteinExistence type="inferred from homology"/>
<comment type="similarity">
    <text evidence="2">Belongs to the bacterial solute-binding protein 1 family.</text>
</comment>
<evidence type="ECO:0000256" key="2">
    <source>
        <dbReference type="ARBA" id="ARBA00008520"/>
    </source>
</evidence>
<dbReference type="Gene3D" id="3.40.190.10">
    <property type="entry name" value="Periplasmic binding protein-like II"/>
    <property type="match status" value="1"/>
</dbReference>
<dbReference type="RefSeq" id="WP_111149604.1">
    <property type="nucleotide sequence ID" value="NZ_QKRB01000058.1"/>
</dbReference>
<accession>A0A2W1L305</accession>
<comment type="subcellular location">
    <subcellularLocation>
        <location evidence="1">Cell envelope</location>
    </subcellularLocation>
</comment>
<evidence type="ECO:0000256" key="4">
    <source>
        <dbReference type="ARBA" id="ARBA00022729"/>
    </source>
</evidence>
<evidence type="ECO:0000256" key="3">
    <source>
        <dbReference type="ARBA" id="ARBA00022448"/>
    </source>
</evidence>
<dbReference type="AlphaFoldDB" id="A0A2W1L305"/>
<comment type="caution">
    <text evidence="5">The sequence shown here is derived from an EMBL/GenBank/DDBJ whole genome shotgun (WGS) entry which is preliminary data.</text>
</comment>
<evidence type="ECO:0000256" key="1">
    <source>
        <dbReference type="ARBA" id="ARBA00004196"/>
    </source>
</evidence>
<keyword evidence="4" id="KW-0732">Signal</keyword>
<dbReference type="GO" id="GO:0030313">
    <property type="term" value="C:cell envelope"/>
    <property type="evidence" value="ECO:0007669"/>
    <property type="project" value="UniProtKB-SubCell"/>
</dbReference>
<dbReference type="SUPFAM" id="SSF53850">
    <property type="entry name" value="Periplasmic binding protein-like II"/>
    <property type="match status" value="1"/>
</dbReference>
<dbReference type="PANTHER" id="PTHR43649:SF31">
    <property type="entry name" value="SN-GLYCEROL-3-PHOSPHATE-BINDING PERIPLASMIC PROTEIN UGPB"/>
    <property type="match status" value="1"/>
</dbReference>
<keyword evidence="6" id="KW-1185">Reference proteome</keyword>
<dbReference type="Proteomes" id="UP000249522">
    <property type="component" value="Unassembled WGS sequence"/>
</dbReference>